<gene>
    <name evidence="1" type="ORF">VNO77_43396</name>
</gene>
<organism evidence="1 2">
    <name type="scientific">Canavalia gladiata</name>
    <name type="common">Sword bean</name>
    <name type="synonym">Dolichos gladiatus</name>
    <dbReference type="NCBI Taxonomy" id="3824"/>
    <lineage>
        <taxon>Eukaryota</taxon>
        <taxon>Viridiplantae</taxon>
        <taxon>Streptophyta</taxon>
        <taxon>Embryophyta</taxon>
        <taxon>Tracheophyta</taxon>
        <taxon>Spermatophyta</taxon>
        <taxon>Magnoliopsida</taxon>
        <taxon>eudicotyledons</taxon>
        <taxon>Gunneridae</taxon>
        <taxon>Pentapetalae</taxon>
        <taxon>rosids</taxon>
        <taxon>fabids</taxon>
        <taxon>Fabales</taxon>
        <taxon>Fabaceae</taxon>
        <taxon>Papilionoideae</taxon>
        <taxon>50 kb inversion clade</taxon>
        <taxon>NPAAA clade</taxon>
        <taxon>indigoferoid/millettioid clade</taxon>
        <taxon>Phaseoleae</taxon>
        <taxon>Canavalia</taxon>
    </lineage>
</organism>
<evidence type="ECO:0000313" key="1">
    <source>
        <dbReference type="EMBL" id="KAK7305490.1"/>
    </source>
</evidence>
<reference evidence="1 2" key="1">
    <citation type="submission" date="2024-01" db="EMBL/GenBank/DDBJ databases">
        <title>The genomes of 5 underutilized Papilionoideae crops provide insights into root nodulation and disease resistanc.</title>
        <authorList>
            <person name="Jiang F."/>
        </authorList>
    </citation>
    <scope>NUCLEOTIDE SEQUENCE [LARGE SCALE GENOMIC DNA]</scope>
    <source>
        <strain evidence="1">LVBAO_FW01</strain>
        <tissue evidence="1">Leaves</tissue>
    </source>
</reference>
<comment type="caution">
    <text evidence="1">The sequence shown here is derived from an EMBL/GenBank/DDBJ whole genome shotgun (WGS) entry which is preliminary data.</text>
</comment>
<evidence type="ECO:0000313" key="2">
    <source>
        <dbReference type="Proteomes" id="UP001367508"/>
    </source>
</evidence>
<dbReference type="PANTHER" id="PTHR35754">
    <property type="entry name" value="ATP SYNTHASE SUBUNIT B"/>
    <property type="match status" value="1"/>
</dbReference>
<accession>A0AAN9JU02</accession>
<keyword evidence="2" id="KW-1185">Reference proteome</keyword>
<dbReference type="Proteomes" id="UP001367508">
    <property type="component" value="Unassembled WGS sequence"/>
</dbReference>
<dbReference type="PANTHER" id="PTHR35754:SF2">
    <property type="entry name" value="ATP SYNTHASE SUBUNIT B"/>
    <property type="match status" value="1"/>
</dbReference>
<dbReference type="AlphaFoldDB" id="A0AAN9JU02"/>
<name>A0AAN9JU02_CANGL</name>
<protein>
    <submittedName>
        <fullName evidence="1">Uncharacterized protein</fullName>
    </submittedName>
</protein>
<dbReference type="EMBL" id="JAYMYQ010000011">
    <property type="protein sequence ID" value="KAK7305490.1"/>
    <property type="molecule type" value="Genomic_DNA"/>
</dbReference>
<sequence>MEELRKLEKVQRMVEFVESRGVSNFDQHSNRFLANFILFLIEPCGDLPINHKCSLLSQFMPTLSSAFLQDAYQHHLVTAKPQNTGFQQNLVENALHSCHQTKDYSVLQSCNEDMAMVGLDSMQRANSTLEDFVEELHMEFLSISEFLVEVSDDLVWKFPKTYENLKTSRMTTMIMEILPSVLCLPG</sequence>
<proteinExistence type="predicted"/>